<dbReference type="EC" id="3.4.13.21" evidence="5"/>
<sequence>MKLYLSSYRIGNDPQSLANLIGHNKKIAIIANAHDVYTDIVRKESSLQREKDSLIEIGLQPENLDLKKYFNKPKDLENKMKEYGAVWVLGGNTFVLRRAYKASGFDTWLQQQKNNKDFVYAGYSAGVCVLSPSLKGLEIIDDSIIVEKNYPKETVWEGLNIIDFAFAPHYKSPGHKETELVEKTIEYYKKNNIKYKALHDGEVIIMKS</sequence>
<keyword evidence="5" id="KW-0224">Dipeptidase</keyword>
<evidence type="ECO:0000256" key="3">
    <source>
        <dbReference type="ARBA" id="ARBA00022801"/>
    </source>
</evidence>
<organism evidence="5">
    <name type="scientific">bioreactor metagenome</name>
    <dbReference type="NCBI Taxonomy" id="1076179"/>
    <lineage>
        <taxon>unclassified sequences</taxon>
        <taxon>metagenomes</taxon>
        <taxon>ecological metagenomes</taxon>
    </lineage>
</organism>
<proteinExistence type="inferred from homology"/>
<evidence type="ECO:0000256" key="1">
    <source>
        <dbReference type="ARBA" id="ARBA00006534"/>
    </source>
</evidence>
<keyword evidence="3 5" id="KW-0378">Hydrolase</keyword>
<protein>
    <submittedName>
        <fullName evidence="5">Peptidase E</fullName>
        <ecNumber evidence="5">3.4.13.21</ecNumber>
    </submittedName>
</protein>
<dbReference type="EMBL" id="VSSQ01013501">
    <property type="protein sequence ID" value="MPM51629.1"/>
    <property type="molecule type" value="Genomic_DNA"/>
</dbReference>
<dbReference type="InterPro" id="IPR029062">
    <property type="entry name" value="Class_I_gatase-like"/>
</dbReference>
<dbReference type="SUPFAM" id="SSF52317">
    <property type="entry name" value="Class I glutamine amidotransferase-like"/>
    <property type="match status" value="1"/>
</dbReference>
<evidence type="ECO:0000256" key="4">
    <source>
        <dbReference type="ARBA" id="ARBA00022825"/>
    </source>
</evidence>
<dbReference type="Pfam" id="PF03575">
    <property type="entry name" value="Peptidase_S51"/>
    <property type="match status" value="1"/>
</dbReference>
<keyword evidence="4" id="KW-0720">Serine protease</keyword>
<dbReference type="GO" id="GO:0016805">
    <property type="term" value="F:dipeptidase activity"/>
    <property type="evidence" value="ECO:0007669"/>
    <property type="project" value="UniProtKB-KW"/>
</dbReference>
<accession>A0A645AEL7</accession>
<reference evidence="5" key="1">
    <citation type="submission" date="2019-08" db="EMBL/GenBank/DDBJ databases">
        <authorList>
            <person name="Kucharzyk K."/>
            <person name="Murdoch R.W."/>
            <person name="Higgins S."/>
            <person name="Loffler F."/>
        </authorList>
    </citation>
    <scope>NUCLEOTIDE SEQUENCE</scope>
</reference>
<dbReference type="PANTHER" id="PTHR20842">
    <property type="entry name" value="PROTEASE S51 ALPHA-ASPARTYL DIPEPTIDASE"/>
    <property type="match status" value="1"/>
</dbReference>
<name>A0A645AEL7_9ZZZZ</name>
<gene>
    <name evidence="5" type="primary">pepE_8</name>
    <name evidence="5" type="ORF">SDC9_98379</name>
</gene>
<dbReference type="GO" id="GO:0006508">
    <property type="term" value="P:proteolysis"/>
    <property type="evidence" value="ECO:0007669"/>
    <property type="project" value="UniProtKB-KW"/>
</dbReference>
<comment type="similarity">
    <text evidence="1">Belongs to the peptidase S51 family.</text>
</comment>
<keyword evidence="2" id="KW-0645">Protease</keyword>
<evidence type="ECO:0000256" key="2">
    <source>
        <dbReference type="ARBA" id="ARBA00022670"/>
    </source>
</evidence>
<dbReference type="PANTHER" id="PTHR20842:SF0">
    <property type="entry name" value="ALPHA-ASPARTYL DIPEPTIDASE"/>
    <property type="match status" value="1"/>
</dbReference>
<dbReference type="InterPro" id="IPR005320">
    <property type="entry name" value="Peptidase_S51"/>
</dbReference>
<comment type="caution">
    <text evidence="5">The sequence shown here is derived from an EMBL/GenBank/DDBJ whole genome shotgun (WGS) entry which is preliminary data.</text>
</comment>
<evidence type="ECO:0000313" key="5">
    <source>
        <dbReference type="EMBL" id="MPM51629.1"/>
    </source>
</evidence>
<dbReference type="AlphaFoldDB" id="A0A645AEL7"/>
<dbReference type="GO" id="GO:0008236">
    <property type="term" value="F:serine-type peptidase activity"/>
    <property type="evidence" value="ECO:0007669"/>
    <property type="project" value="UniProtKB-KW"/>
</dbReference>
<dbReference type="Gene3D" id="3.40.50.880">
    <property type="match status" value="1"/>
</dbReference>